<name>A0A553PCC1_TIGCA</name>
<keyword evidence="3" id="KW-1185">Reference proteome</keyword>
<dbReference type="Proteomes" id="UP000318571">
    <property type="component" value="Chromosome 2"/>
</dbReference>
<proteinExistence type="predicted"/>
<sequence length="310" mass="35562">MDSLVLHQNPTLPLSDANSKSSASNNYSSVHRPKRRKKRLSRQPSKAVEESDSDCLPPTKRNEIGSKLDFSHWDPSPKKPFRPQHQVQIIQNYAKRHGRSQYDPDSTSFSSESGESSPDCGRSPLATPISEEERIFIKQNNGQFMALKPSQVMMHTHRRRYGFDGTWSTWELCEEHEPEEIASLFPDLVPFANTRWLRRRVCQIYGDLKLNSNDTICSTKINGNGSQPIVVDEDGQYLQYEPCEVDYEPWPFHCFDHCSKSCNVGTCEIRRRCQLQDDLYRIVNDEECSHLGPTTKMSDCNMLPCDTGKI</sequence>
<feature type="compositionally biased region" description="Polar residues" evidence="1">
    <location>
        <begin position="1"/>
        <end position="12"/>
    </location>
</feature>
<organism evidence="2 3">
    <name type="scientific">Tigriopus californicus</name>
    <name type="common">Marine copepod</name>
    <dbReference type="NCBI Taxonomy" id="6832"/>
    <lineage>
        <taxon>Eukaryota</taxon>
        <taxon>Metazoa</taxon>
        <taxon>Ecdysozoa</taxon>
        <taxon>Arthropoda</taxon>
        <taxon>Crustacea</taxon>
        <taxon>Multicrustacea</taxon>
        <taxon>Hexanauplia</taxon>
        <taxon>Copepoda</taxon>
        <taxon>Harpacticoida</taxon>
        <taxon>Harpacticidae</taxon>
        <taxon>Tigriopus</taxon>
    </lineage>
</organism>
<evidence type="ECO:0000313" key="2">
    <source>
        <dbReference type="EMBL" id="TRY75335.1"/>
    </source>
</evidence>
<reference evidence="2 3" key="1">
    <citation type="journal article" date="2018" name="Nat. Ecol. Evol.">
        <title>Genomic signatures of mitonuclear coevolution across populations of Tigriopus californicus.</title>
        <authorList>
            <person name="Barreto F.S."/>
            <person name="Watson E.T."/>
            <person name="Lima T.G."/>
            <person name="Willett C.S."/>
            <person name="Edmands S."/>
            <person name="Li W."/>
            <person name="Burton R.S."/>
        </authorList>
    </citation>
    <scope>NUCLEOTIDE SEQUENCE [LARGE SCALE GENOMIC DNA]</scope>
    <source>
        <strain evidence="2 3">San Diego</strain>
    </source>
</reference>
<comment type="caution">
    <text evidence="2">The sequence shown here is derived from an EMBL/GenBank/DDBJ whole genome shotgun (WGS) entry which is preliminary data.</text>
</comment>
<feature type="compositionally biased region" description="Low complexity" evidence="1">
    <location>
        <begin position="15"/>
        <end position="29"/>
    </location>
</feature>
<feature type="compositionally biased region" description="Low complexity" evidence="1">
    <location>
        <begin position="106"/>
        <end position="117"/>
    </location>
</feature>
<accession>A0A553PCC1</accession>
<feature type="region of interest" description="Disordered" evidence="1">
    <location>
        <begin position="1"/>
        <end position="83"/>
    </location>
</feature>
<gene>
    <name evidence="2" type="ORF">TCAL_15608</name>
</gene>
<evidence type="ECO:0000313" key="3">
    <source>
        <dbReference type="Proteomes" id="UP000318571"/>
    </source>
</evidence>
<protein>
    <submittedName>
        <fullName evidence="2">Uncharacterized protein</fullName>
    </submittedName>
</protein>
<feature type="region of interest" description="Disordered" evidence="1">
    <location>
        <begin position="95"/>
        <end position="125"/>
    </location>
</feature>
<feature type="compositionally biased region" description="Basic residues" evidence="1">
    <location>
        <begin position="31"/>
        <end position="41"/>
    </location>
</feature>
<dbReference type="EMBL" id="VCGU01000005">
    <property type="protein sequence ID" value="TRY75335.1"/>
    <property type="molecule type" value="Genomic_DNA"/>
</dbReference>
<feature type="compositionally biased region" description="Basic and acidic residues" evidence="1">
    <location>
        <begin position="60"/>
        <end position="77"/>
    </location>
</feature>
<dbReference type="AlphaFoldDB" id="A0A553PCC1"/>
<evidence type="ECO:0000256" key="1">
    <source>
        <dbReference type="SAM" id="MobiDB-lite"/>
    </source>
</evidence>